<reference evidence="7 8" key="1">
    <citation type="submission" date="2014-12" db="EMBL/GenBank/DDBJ databases">
        <title>Reclassification of Actinobacillus muris as Muribacter muris.</title>
        <authorList>
            <person name="Christensen H."/>
            <person name="Nicklas W."/>
            <person name="Bisgaard M."/>
        </authorList>
    </citation>
    <scope>NUCLEOTIDE SEQUENCE [LARGE SCALE GENOMIC DNA]</scope>
    <source>
        <strain evidence="7 8">Ackerman80-443D</strain>
    </source>
</reference>
<dbReference type="EC" id="2.3.1.-" evidence="5"/>
<accession>A0A0J5P7B6</accession>
<dbReference type="InterPro" id="IPR024688">
    <property type="entry name" value="Mac_dom"/>
</dbReference>
<gene>
    <name evidence="7" type="ORF">RO21_02195</name>
</gene>
<dbReference type="Proteomes" id="UP000036270">
    <property type="component" value="Unassembled WGS sequence"/>
</dbReference>
<dbReference type="RefSeq" id="WP_047976168.1">
    <property type="nucleotide sequence ID" value="NZ_JWIZ01000012.1"/>
</dbReference>
<keyword evidence="4 5" id="KW-0012">Acyltransferase</keyword>
<evidence type="ECO:0000256" key="3">
    <source>
        <dbReference type="ARBA" id="ARBA00022737"/>
    </source>
</evidence>
<dbReference type="InterPro" id="IPR001451">
    <property type="entry name" value="Hexapep"/>
</dbReference>
<evidence type="ECO:0000256" key="2">
    <source>
        <dbReference type="ARBA" id="ARBA00022679"/>
    </source>
</evidence>
<keyword evidence="3" id="KW-0677">Repeat</keyword>
<protein>
    <recommendedName>
        <fullName evidence="5">Acetyltransferase</fullName>
        <ecNumber evidence="5">2.3.1.-</ecNumber>
    </recommendedName>
</protein>
<dbReference type="FunFam" id="2.160.10.10:FF:000008">
    <property type="entry name" value="Maltose O-acetyltransferase"/>
    <property type="match status" value="1"/>
</dbReference>
<dbReference type="GO" id="GO:0008870">
    <property type="term" value="F:galactoside O-acetyltransferase activity"/>
    <property type="evidence" value="ECO:0007669"/>
    <property type="project" value="TreeGrafter"/>
</dbReference>
<dbReference type="SMART" id="SM01266">
    <property type="entry name" value="Mac"/>
    <property type="match status" value="1"/>
</dbReference>
<dbReference type="PANTHER" id="PTHR43017:SF1">
    <property type="entry name" value="ACETYLTRANSFERASE YJL218W-RELATED"/>
    <property type="match status" value="1"/>
</dbReference>
<proteinExistence type="inferred from homology"/>
<comment type="caution">
    <text evidence="7">The sequence shown here is derived from an EMBL/GenBank/DDBJ whole genome shotgun (WGS) entry which is preliminary data.</text>
</comment>
<dbReference type="PROSITE" id="PS00101">
    <property type="entry name" value="HEXAPEP_TRANSFERASES"/>
    <property type="match status" value="1"/>
</dbReference>
<dbReference type="SUPFAM" id="SSF51161">
    <property type="entry name" value="Trimeric LpxA-like enzymes"/>
    <property type="match status" value="1"/>
</dbReference>
<dbReference type="PANTHER" id="PTHR43017">
    <property type="entry name" value="GALACTOSIDE O-ACETYLTRANSFERASE"/>
    <property type="match status" value="1"/>
</dbReference>
<keyword evidence="8" id="KW-1185">Reference proteome</keyword>
<feature type="domain" description="Maltose/galactoside acetyltransferase" evidence="6">
    <location>
        <begin position="4"/>
        <end position="58"/>
    </location>
</feature>
<dbReference type="EMBL" id="JWIZ01000012">
    <property type="protein sequence ID" value="KMK52141.1"/>
    <property type="molecule type" value="Genomic_DNA"/>
</dbReference>
<name>A0A0J5P7B6_9PAST</name>
<dbReference type="Pfam" id="PF00132">
    <property type="entry name" value="Hexapep"/>
    <property type="match status" value="1"/>
</dbReference>
<dbReference type="InterPro" id="IPR011004">
    <property type="entry name" value="Trimer_LpxA-like_sf"/>
</dbReference>
<sequence length="196" mass="21965">MNEREKMLAGQLYDPADESLQTDRLRAKMCCFKISQLPPDQVDARNALFRELFGQSGTFHIEPPFRCDYGDNIKLGDNFFANYNCTILDCAEVVIGNNVMFAPNVSLFTAAHPLDPDKRNSGLEFALPIRIGDNVWIGGNAVIMPNVRVGNNVVIGAGSVVTRDIPDNSIAAGNPCRVLRMLNDDDRRYYFKNREF</sequence>
<evidence type="ECO:0000256" key="1">
    <source>
        <dbReference type="ARBA" id="ARBA00007274"/>
    </source>
</evidence>
<dbReference type="CDD" id="cd03357">
    <property type="entry name" value="LbH_MAT_GAT"/>
    <property type="match status" value="1"/>
</dbReference>
<keyword evidence="2 5" id="KW-0808">Transferase</keyword>
<dbReference type="Pfam" id="PF12464">
    <property type="entry name" value="Mac"/>
    <property type="match status" value="1"/>
</dbReference>
<evidence type="ECO:0000259" key="6">
    <source>
        <dbReference type="SMART" id="SM01266"/>
    </source>
</evidence>
<comment type="similarity">
    <text evidence="1 5">Belongs to the transferase hexapeptide repeat family.</text>
</comment>
<evidence type="ECO:0000256" key="4">
    <source>
        <dbReference type="ARBA" id="ARBA00023315"/>
    </source>
</evidence>
<evidence type="ECO:0000256" key="5">
    <source>
        <dbReference type="RuleBase" id="RU367021"/>
    </source>
</evidence>
<dbReference type="PATRIC" id="fig|67855.3.peg.179"/>
<organism evidence="7 8">
    <name type="scientific">Muribacter muris</name>
    <dbReference type="NCBI Taxonomy" id="67855"/>
    <lineage>
        <taxon>Bacteria</taxon>
        <taxon>Pseudomonadati</taxon>
        <taxon>Pseudomonadota</taxon>
        <taxon>Gammaproteobacteria</taxon>
        <taxon>Pasteurellales</taxon>
        <taxon>Pasteurellaceae</taxon>
        <taxon>Muribacter</taxon>
    </lineage>
</organism>
<dbReference type="InterPro" id="IPR039369">
    <property type="entry name" value="LacA-like"/>
</dbReference>
<dbReference type="STRING" id="67855.RO21_02195"/>
<evidence type="ECO:0000313" key="8">
    <source>
        <dbReference type="Proteomes" id="UP000036270"/>
    </source>
</evidence>
<dbReference type="AlphaFoldDB" id="A0A0J5P7B6"/>
<dbReference type="Gene3D" id="2.160.10.10">
    <property type="entry name" value="Hexapeptide repeat proteins"/>
    <property type="match status" value="1"/>
</dbReference>
<dbReference type="InterPro" id="IPR018357">
    <property type="entry name" value="Hexapep_transf_CS"/>
</dbReference>
<evidence type="ECO:0000313" key="7">
    <source>
        <dbReference type="EMBL" id="KMK52141.1"/>
    </source>
</evidence>